<dbReference type="GO" id="GO:0004493">
    <property type="term" value="F:methylmalonyl-CoA epimerase activity"/>
    <property type="evidence" value="ECO:0007669"/>
    <property type="project" value="TreeGrafter"/>
</dbReference>
<dbReference type="AlphaFoldDB" id="A0A399J832"/>
<dbReference type="InterPro" id="IPR051785">
    <property type="entry name" value="MMCE/EMCE_epimerase"/>
</dbReference>
<sequence>MKVHLDNVGIAVRDLNEAIDYFSALGLRVVGRDTVSGGWSDEAVDLDGNHAMLAVLATPDGHGWVELFQYLHPQAIETRPTRPNDIGMHRLGFRVADLEAALAAIAKLGHRPLRGIANYQDVYKLCYVTGPSNIIVMLAQEC</sequence>
<dbReference type="PANTHER" id="PTHR43048:SF5">
    <property type="entry name" value="BLR5325 PROTEIN"/>
    <property type="match status" value="1"/>
</dbReference>
<dbReference type="InterPro" id="IPR029068">
    <property type="entry name" value="Glyas_Bleomycin-R_OHBP_Dase"/>
</dbReference>
<keyword evidence="4" id="KW-1185">Reference proteome</keyword>
<comment type="caution">
    <text evidence="3">The sequence shown here is derived from an EMBL/GenBank/DDBJ whole genome shotgun (WGS) entry which is preliminary data.</text>
</comment>
<evidence type="ECO:0000313" key="3">
    <source>
        <dbReference type="EMBL" id="RII41683.1"/>
    </source>
</evidence>
<keyword evidence="1" id="KW-0479">Metal-binding</keyword>
<dbReference type="InterPro" id="IPR037523">
    <property type="entry name" value="VOC_core"/>
</dbReference>
<organism evidence="3 4">
    <name type="scientific">Galactobacter valiniphilus</name>
    <dbReference type="NCBI Taxonomy" id="2676122"/>
    <lineage>
        <taxon>Bacteria</taxon>
        <taxon>Bacillati</taxon>
        <taxon>Actinomycetota</taxon>
        <taxon>Actinomycetes</taxon>
        <taxon>Micrococcales</taxon>
        <taxon>Micrococcaceae</taxon>
        <taxon>Galactobacter</taxon>
    </lineage>
</organism>
<proteinExistence type="predicted"/>
<evidence type="ECO:0000256" key="1">
    <source>
        <dbReference type="ARBA" id="ARBA00022723"/>
    </source>
</evidence>
<dbReference type="GO" id="GO:0046491">
    <property type="term" value="P:L-methylmalonyl-CoA metabolic process"/>
    <property type="evidence" value="ECO:0007669"/>
    <property type="project" value="TreeGrafter"/>
</dbReference>
<evidence type="ECO:0000259" key="2">
    <source>
        <dbReference type="PROSITE" id="PS51819"/>
    </source>
</evidence>
<dbReference type="PROSITE" id="PS51819">
    <property type="entry name" value="VOC"/>
    <property type="match status" value="1"/>
</dbReference>
<feature type="domain" description="VOC" evidence="2">
    <location>
        <begin position="4"/>
        <end position="141"/>
    </location>
</feature>
<reference evidence="3 4" key="1">
    <citation type="submission" date="2018-07" db="EMBL/GenBank/DDBJ databases">
        <title>Arthrobacter sp. nov., isolated from raw cow's milk with high bacterial count.</title>
        <authorList>
            <person name="Hahne J."/>
            <person name="Isele D."/>
            <person name="Lipski A."/>
        </authorList>
    </citation>
    <scope>NUCLEOTIDE SEQUENCE [LARGE SCALE GENOMIC DNA]</scope>
    <source>
        <strain evidence="3 4">JZ R-35</strain>
    </source>
</reference>
<evidence type="ECO:0000313" key="4">
    <source>
        <dbReference type="Proteomes" id="UP000265419"/>
    </source>
</evidence>
<dbReference type="Pfam" id="PF13669">
    <property type="entry name" value="Glyoxalase_4"/>
    <property type="match status" value="1"/>
</dbReference>
<dbReference type="EMBL" id="QQXK01000023">
    <property type="protein sequence ID" value="RII41683.1"/>
    <property type="molecule type" value="Genomic_DNA"/>
</dbReference>
<name>A0A399J832_9MICC</name>
<dbReference type="Gene3D" id="3.10.180.10">
    <property type="entry name" value="2,3-Dihydroxybiphenyl 1,2-Dioxygenase, domain 1"/>
    <property type="match status" value="1"/>
</dbReference>
<dbReference type="PANTHER" id="PTHR43048">
    <property type="entry name" value="METHYLMALONYL-COA EPIMERASE"/>
    <property type="match status" value="1"/>
</dbReference>
<accession>A0A399J832</accession>
<dbReference type="GO" id="GO:0046872">
    <property type="term" value="F:metal ion binding"/>
    <property type="evidence" value="ECO:0007669"/>
    <property type="project" value="UniProtKB-KW"/>
</dbReference>
<dbReference type="Proteomes" id="UP000265419">
    <property type="component" value="Unassembled WGS sequence"/>
</dbReference>
<protein>
    <submittedName>
        <fullName evidence="3">VOC family protein</fullName>
    </submittedName>
</protein>
<dbReference type="RefSeq" id="WP_119425278.1">
    <property type="nucleotide sequence ID" value="NZ_QQXK01000023.1"/>
</dbReference>
<dbReference type="SUPFAM" id="SSF54593">
    <property type="entry name" value="Glyoxalase/Bleomycin resistance protein/Dihydroxybiphenyl dioxygenase"/>
    <property type="match status" value="1"/>
</dbReference>
<gene>
    <name evidence="3" type="ORF">DWB68_11575</name>
</gene>